<comment type="caution">
    <text evidence="1">The sequence shown here is derived from an EMBL/GenBank/DDBJ whole genome shotgun (WGS) entry which is preliminary data.</text>
</comment>
<dbReference type="InterPro" id="IPR020049">
    <property type="entry name" value="Major_capsid-like"/>
</dbReference>
<dbReference type="Pfam" id="PF09950">
    <property type="entry name" value="Major_capside"/>
    <property type="match status" value="1"/>
</dbReference>
<gene>
    <name evidence="1" type="ORF">LCGC14_2344070</name>
</gene>
<sequence length="126" mass="13930">VQGIIGDTNGVEIPNTLILPPAQWALISTLPRSTQSDTTVMQFLMASFPMITAVEWWHRLTGAGAGGVDRAVLYKRSPDILTQEIPSEFEQLPVFQKGQNFEIETLMTTAGTAWYYPLAGRYLDGL</sequence>
<name>A0A0F9ENU1_9ZZZZ</name>
<feature type="non-terminal residue" evidence="1">
    <location>
        <position position="1"/>
    </location>
</feature>
<dbReference type="AlphaFoldDB" id="A0A0F9ENU1"/>
<reference evidence="1" key="1">
    <citation type="journal article" date="2015" name="Nature">
        <title>Complex archaea that bridge the gap between prokaryotes and eukaryotes.</title>
        <authorList>
            <person name="Spang A."/>
            <person name="Saw J.H."/>
            <person name="Jorgensen S.L."/>
            <person name="Zaremba-Niedzwiedzka K."/>
            <person name="Martijn J."/>
            <person name="Lind A.E."/>
            <person name="van Eijk R."/>
            <person name="Schleper C."/>
            <person name="Guy L."/>
            <person name="Ettema T.J."/>
        </authorList>
    </citation>
    <scope>NUCLEOTIDE SEQUENCE</scope>
</reference>
<organism evidence="1">
    <name type="scientific">marine sediment metagenome</name>
    <dbReference type="NCBI Taxonomy" id="412755"/>
    <lineage>
        <taxon>unclassified sequences</taxon>
        <taxon>metagenomes</taxon>
        <taxon>ecological metagenomes</taxon>
    </lineage>
</organism>
<accession>A0A0F9ENU1</accession>
<dbReference type="EMBL" id="LAZR01033975">
    <property type="protein sequence ID" value="KKL46590.1"/>
    <property type="molecule type" value="Genomic_DNA"/>
</dbReference>
<evidence type="ECO:0000313" key="1">
    <source>
        <dbReference type="EMBL" id="KKL46590.1"/>
    </source>
</evidence>
<proteinExistence type="predicted"/>
<protein>
    <submittedName>
        <fullName evidence="1">Uncharacterized protein</fullName>
    </submittedName>
</protein>